<dbReference type="RefSeq" id="WP_011127305.1">
    <property type="nucleotide sequence ID" value="NC_005070.1"/>
</dbReference>
<dbReference type="Proteomes" id="UP000001422">
    <property type="component" value="Chromosome"/>
</dbReference>
<dbReference type="KEGG" id="syw:SYNW0431"/>
<dbReference type="HOGENOM" id="CLU_1008023_0_0_3"/>
<protein>
    <recommendedName>
        <fullName evidence="3">2OG-Fe(II) oxygenase</fullName>
    </recommendedName>
</protein>
<organism evidence="1 2">
    <name type="scientific">Parasynechococcus marenigrum (strain WH8102)</name>
    <dbReference type="NCBI Taxonomy" id="84588"/>
    <lineage>
        <taxon>Bacteria</taxon>
        <taxon>Bacillati</taxon>
        <taxon>Cyanobacteriota</taxon>
        <taxon>Cyanophyceae</taxon>
        <taxon>Synechococcales</taxon>
        <taxon>Prochlorococcaceae</taxon>
        <taxon>Parasynechococcus</taxon>
        <taxon>Parasynechococcus marenigrum</taxon>
    </lineage>
</organism>
<accession>Q7U928</accession>
<dbReference type="STRING" id="84588.SYNW0431"/>
<evidence type="ECO:0000313" key="1">
    <source>
        <dbReference type="EMBL" id="CAE06946.1"/>
    </source>
</evidence>
<reference evidence="1 2" key="1">
    <citation type="journal article" date="2003" name="Nature">
        <title>The genome of a motile marine Synechococcus.</title>
        <authorList>
            <person name="Palenik B."/>
            <person name="Brahamsha B."/>
            <person name="Larimer F."/>
            <person name="Land M."/>
            <person name="Hauser L."/>
            <person name="Chain P."/>
            <person name="Lamerdin J."/>
            <person name="Regala W."/>
            <person name="Allen E.A."/>
            <person name="McCarren J."/>
            <person name="Paulsen I."/>
            <person name="Dufresne A."/>
            <person name="Partensky F."/>
            <person name="Webb E."/>
            <person name="Waterbury J."/>
        </authorList>
    </citation>
    <scope>NUCLEOTIDE SEQUENCE [LARGE SCALE GENOMIC DNA]</scope>
    <source>
        <strain evidence="1 2">WH8102</strain>
    </source>
</reference>
<evidence type="ECO:0008006" key="3">
    <source>
        <dbReference type="Google" id="ProtNLM"/>
    </source>
</evidence>
<gene>
    <name evidence="1" type="ordered locus">SYNW0431</name>
</gene>
<keyword evidence="2" id="KW-1185">Reference proteome</keyword>
<dbReference type="eggNOG" id="ENOG5031SID">
    <property type="taxonomic scope" value="Bacteria"/>
</dbReference>
<name>Q7U928_PARMW</name>
<sequence length="304" mass="34648">MTMSSFSKEHLSILSSSPSIQVSHDPFPHVIIRNCLSSEIYNQLESSYPSDSFLQNWQPERTGENVRQKVEFHSILQKDACWEGAEIWREFVSLHLSNYFFQQVLDLFRKEILTTSPLLETLLGCSIEKARISTHIPDIPLSKKDEEKTIFLEGDVGINTPLSLPTSVRGPHVDGMQKIFAGLLYFRRSCDLSSGGDLELSSWRYNQQPIFRGTMSVNSKHVVTRCTIPYAANTAILWVNSPNAIHSVTPRSPSKHSRRLVYFSGRVGTQHVFKQGLFPLATRKSFVEKVVAKSKYIVRKKFLR</sequence>
<evidence type="ECO:0000313" key="2">
    <source>
        <dbReference type="Proteomes" id="UP000001422"/>
    </source>
</evidence>
<dbReference type="AlphaFoldDB" id="Q7U928"/>
<proteinExistence type="predicted"/>
<dbReference type="EMBL" id="BX569690">
    <property type="protein sequence ID" value="CAE06946.1"/>
    <property type="molecule type" value="Genomic_DNA"/>
</dbReference>